<keyword evidence="2" id="KW-1185">Reference proteome</keyword>
<reference evidence="2" key="1">
    <citation type="journal article" date="2019" name="Int. J. Syst. Evol. Microbiol.">
        <title>The Global Catalogue of Microorganisms (GCM) 10K type strain sequencing project: providing services to taxonomists for standard genome sequencing and annotation.</title>
        <authorList>
            <consortium name="The Broad Institute Genomics Platform"/>
            <consortium name="The Broad Institute Genome Sequencing Center for Infectious Disease"/>
            <person name="Wu L."/>
            <person name="Ma J."/>
        </authorList>
    </citation>
    <scope>NUCLEOTIDE SEQUENCE [LARGE SCALE GENOMIC DNA]</scope>
    <source>
        <strain evidence="2">JCM 16953</strain>
    </source>
</reference>
<dbReference type="RefSeq" id="WP_344776963.1">
    <property type="nucleotide sequence ID" value="NZ_BAABAH010000012.1"/>
</dbReference>
<dbReference type="InterPro" id="IPR036388">
    <property type="entry name" value="WH-like_DNA-bd_sf"/>
</dbReference>
<dbReference type="Gene3D" id="1.10.10.10">
    <property type="entry name" value="Winged helix-like DNA-binding domain superfamily/Winged helix DNA-binding domain"/>
    <property type="match status" value="1"/>
</dbReference>
<accession>A0ABP7IUL7</accession>
<name>A0ABP7IUL7_9ACTN</name>
<evidence type="ECO:0008006" key="3">
    <source>
        <dbReference type="Google" id="ProtNLM"/>
    </source>
</evidence>
<protein>
    <recommendedName>
        <fullName evidence="3">LuxR family transcriptional regulator</fullName>
    </recommendedName>
</protein>
<dbReference type="Proteomes" id="UP001501821">
    <property type="component" value="Unassembled WGS sequence"/>
</dbReference>
<dbReference type="InterPro" id="IPR016032">
    <property type="entry name" value="Sig_transdc_resp-reg_C-effctor"/>
</dbReference>
<dbReference type="SUPFAM" id="SSF46894">
    <property type="entry name" value="C-terminal effector domain of the bipartite response regulators"/>
    <property type="match status" value="1"/>
</dbReference>
<dbReference type="EMBL" id="BAABAH010000012">
    <property type="protein sequence ID" value="GAA3827164.1"/>
    <property type="molecule type" value="Genomic_DNA"/>
</dbReference>
<organism evidence="1 2">
    <name type="scientific">Nocardioides panacisoli</name>
    <dbReference type="NCBI Taxonomy" id="627624"/>
    <lineage>
        <taxon>Bacteria</taxon>
        <taxon>Bacillati</taxon>
        <taxon>Actinomycetota</taxon>
        <taxon>Actinomycetes</taxon>
        <taxon>Propionibacteriales</taxon>
        <taxon>Nocardioidaceae</taxon>
        <taxon>Nocardioides</taxon>
    </lineage>
</organism>
<proteinExistence type="predicted"/>
<sequence>MTLPYVVVEAGPDALAEARGELGSRGWRVVDHLDIGHREGGLVYALPVASADDAAVALFTAIEGVGLLVDAASAPRPVVDRLCDDLRRLGHLDHRVSGGGPMLTAEERVLMDLLAGGSTLGAAADALHLSRRSADRRLAAARTKLGADATGAAIAAYRRRLDRLPRPA</sequence>
<evidence type="ECO:0000313" key="2">
    <source>
        <dbReference type="Proteomes" id="UP001501821"/>
    </source>
</evidence>
<evidence type="ECO:0000313" key="1">
    <source>
        <dbReference type="EMBL" id="GAA3827164.1"/>
    </source>
</evidence>
<gene>
    <name evidence="1" type="ORF">GCM10022242_30500</name>
</gene>
<comment type="caution">
    <text evidence="1">The sequence shown here is derived from an EMBL/GenBank/DDBJ whole genome shotgun (WGS) entry which is preliminary data.</text>
</comment>